<comment type="subcellular location">
    <subcellularLocation>
        <location evidence="1">Golgi apparatus membrane</location>
        <topology evidence="1">Single-pass type II membrane protein</topology>
    </subcellularLocation>
</comment>
<keyword evidence="8 10" id="KW-0472">Membrane</keyword>
<evidence type="ECO:0000256" key="6">
    <source>
        <dbReference type="ARBA" id="ARBA00022989"/>
    </source>
</evidence>
<dbReference type="Gene3D" id="3.40.50.300">
    <property type="entry name" value="P-loop containing nucleotide triphosphate hydrolases"/>
    <property type="match status" value="1"/>
</dbReference>
<keyword evidence="9" id="KW-0325">Glycoprotein</keyword>
<evidence type="ECO:0000256" key="1">
    <source>
        <dbReference type="ARBA" id="ARBA00004323"/>
    </source>
</evidence>
<dbReference type="InterPro" id="IPR009729">
    <property type="entry name" value="Gal-3-0_sulfotransfrase"/>
</dbReference>
<evidence type="ECO:0000256" key="2">
    <source>
        <dbReference type="ARBA" id="ARBA00008124"/>
    </source>
</evidence>
<evidence type="ECO:0000256" key="8">
    <source>
        <dbReference type="ARBA" id="ARBA00023136"/>
    </source>
</evidence>
<name>A0A7S1T663_9RHOD</name>
<evidence type="ECO:0000256" key="3">
    <source>
        <dbReference type="ARBA" id="ARBA00022679"/>
    </source>
</evidence>
<dbReference type="EMBL" id="HBGH01001094">
    <property type="protein sequence ID" value="CAD9222406.1"/>
    <property type="molecule type" value="Transcribed_RNA"/>
</dbReference>
<feature type="transmembrane region" description="Helical" evidence="10">
    <location>
        <begin position="26"/>
        <end position="46"/>
    </location>
</feature>
<dbReference type="GO" id="GO:0000139">
    <property type="term" value="C:Golgi membrane"/>
    <property type="evidence" value="ECO:0007669"/>
    <property type="project" value="UniProtKB-SubCell"/>
</dbReference>
<accession>A0A7S1T663</accession>
<protein>
    <recommendedName>
        <fullName evidence="12">Sulfotransferase domain-containing protein</fullName>
    </recommendedName>
</protein>
<proteinExistence type="inferred from homology"/>
<dbReference type="AlphaFoldDB" id="A0A7S1T663"/>
<evidence type="ECO:0000256" key="7">
    <source>
        <dbReference type="ARBA" id="ARBA00023034"/>
    </source>
</evidence>
<dbReference type="PANTHER" id="PTHR14647:SF87">
    <property type="entry name" value="PUTATIVE-RELATED"/>
    <property type="match status" value="1"/>
</dbReference>
<reference evidence="11" key="1">
    <citation type="submission" date="2021-01" db="EMBL/GenBank/DDBJ databases">
        <authorList>
            <person name="Corre E."/>
            <person name="Pelletier E."/>
            <person name="Niang G."/>
            <person name="Scheremetjew M."/>
            <person name="Finn R."/>
            <person name="Kale V."/>
            <person name="Holt S."/>
            <person name="Cochrane G."/>
            <person name="Meng A."/>
            <person name="Brown T."/>
            <person name="Cohen L."/>
        </authorList>
    </citation>
    <scope>NUCLEOTIDE SEQUENCE</scope>
    <source>
        <strain evidence="11">SAG 36.94</strain>
    </source>
</reference>
<dbReference type="Pfam" id="PF06990">
    <property type="entry name" value="Gal-3-0_sulfotr"/>
    <property type="match status" value="1"/>
</dbReference>
<evidence type="ECO:0000256" key="10">
    <source>
        <dbReference type="SAM" id="Phobius"/>
    </source>
</evidence>
<evidence type="ECO:0000256" key="5">
    <source>
        <dbReference type="ARBA" id="ARBA00022968"/>
    </source>
</evidence>
<dbReference type="InterPro" id="IPR027417">
    <property type="entry name" value="P-loop_NTPase"/>
</dbReference>
<keyword evidence="4 10" id="KW-0812">Transmembrane</keyword>
<comment type="similarity">
    <text evidence="2">Belongs to the galactose-3-O-sulfotransferase family.</text>
</comment>
<evidence type="ECO:0000313" key="11">
    <source>
        <dbReference type="EMBL" id="CAD9222406.1"/>
    </source>
</evidence>
<gene>
    <name evidence="11" type="ORF">CCAE0312_LOCUS522</name>
</gene>
<dbReference type="GO" id="GO:0009247">
    <property type="term" value="P:glycolipid biosynthetic process"/>
    <property type="evidence" value="ECO:0007669"/>
    <property type="project" value="InterPro"/>
</dbReference>
<dbReference type="PANTHER" id="PTHR14647">
    <property type="entry name" value="GALACTOSE-3-O-SULFOTRANSFERASE"/>
    <property type="match status" value="1"/>
</dbReference>
<keyword evidence="3" id="KW-0808">Transferase</keyword>
<evidence type="ECO:0000256" key="9">
    <source>
        <dbReference type="ARBA" id="ARBA00023180"/>
    </source>
</evidence>
<evidence type="ECO:0000256" key="4">
    <source>
        <dbReference type="ARBA" id="ARBA00022692"/>
    </source>
</evidence>
<keyword evidence="7" id="KW-0333">Golgi apparatus</keyword>
<evidence type="ECO:0008006" key="12">
    <source>
        <dbReference type="Google" id="ProtNLM"/>
    </source>
</evidence>
<organism evidence="11">
    <name type="scientific">Compsopogon caeruleus</name>
    <dbReference type="NCBI Taxonomy" id="31354"/>
    <lineage>
        <taxon>Eukaryota</taxon>
        <taxon>Rhodophyta</taxon>
        <taxon>Compsopogonophyceae</taxon>
        <taxon>Compsopogonales</taxon>
        <taxon>Compsopogonaceae</taxon>
        <taxon>Compsopogon</taxon>
    </lineage>
</organism>
<keyword evidence="5" id="KW-0735">Signal-anchor</keyword>
<dbReference type="GO" id="GO:0001733">
    <property type="term" value="F:galactosylceramide sulfotransferase activity"/>
    <property type="evidence" value="ECO:0007669"/>
    <property type="project" value="InterPro"/>
</dbReference>
<keyword evidence="6 10" id="KW-1133">Transmembrane helix</keyword>
<sequence>MTHCRNSRGARRAEEMIDPRMRRGKTIAASLVVLLISICLALYISLFRMQSINTRTADTHAVQRPGIPRFNSTALFHEFVLATFNNSAYRRWKPSRGIIFLKTHKTGSSTLTSIFHRLAVTHNLSCAVPLLSGKGKTHDLRNQTIQDEVRYSMLSQKNTPMPFDMWVNHVSYSPFIHDVVPSAHGFAFASIRDPATRVPSSCDFFKCCPHDRSNWTLYSQFVQSNDGARFLKEGTEVCRLDDTSIDITGVNRSSPGFVASFEETLSKVRDGRLLLLVTDRMLESVLVLMHEYDLHPLDASFHSLKVRTDSSVEDGEENLPDEVRNAYEKTRQAHRYDWELYKLANRTLDERLRRFYPVPSKLVRDLEALEEMNQWMGSLCSPRMAAEISSTIQQMCFEWKVDNVAWIQAHHPYGPHPSEPVVSSK</sequence>